<evidence type="ECO:0000256" key="12">
    <source>
        <dbReference type="ARBA" id="ARBA00047973"/>
    </source>
</evidence>
<accession>A0A934KB29</accession>
<evidence type="ECO:0000256" key="5">
    <source>
        <dbReference type="ARBA" id="ARBA00012213"/>
    </source>
</evidence>
<keyword evidence="13" id="KW-0460">Magnesium</keyword>
<protein>
    <recommendedName>
        <fullName evidence="7">Putative 4-hydroxy-4-methyl-2-oxoglutarate aldolase</fullName>
        <ecNumber evidence="6">4.1.1.112</ecNumber>
        <ecNumber evidence="5">4.1.3.17</ecNumber>
    </recommendedName>
    <alternativeName>
        <fullName evidence="11">Oxaloacetate decarboxylase</fullName>
    </alternativeName>
    <alternativeName>
        <fullName evidence="9">Regulator of ribonuclease activity homolog</fullName>
    </alternativeName>
    <alternativeName>
        <fullName evidence="10">RraA-like protein</fullName>
    </alternativeName>
</protein>
<evidence type="ECO:0000256" key="11">
    <source>
        <dbReference type="ARBA" id="ARBA00032305"/>
    </source>
</evidence>
<dbReference type="CDD" id="cd16841">
    <property type="entry name" value="RraA_family"/>
    <property type="match status" value="1"/>
</dbReference>
<organism evidence="14 15">
    <name type="scientific">Candidatus Nephthysia bennettiae</name>
    <dbReference type="NCBI Taxonomy" id="3127016"/>
    <lineage>
        <taxon>Bacteria</taxon>
        <taxon>Bacillati</taxon>
        <taxon>Candidatus Dormiibacterota</taxon>
        <taxon>Candidatus Dormibacteria</taxon>
        <taxon>Candidatus Dormibacterales</taxon>
        <taxon>Candidatus Dormibacteraceae</taxon>
        <taxon>Candidatus Nephthysia</taxon>
    </lineage>
</organism>
<evidence type="ECO:0000256" key="6">
    <source>
        <dbReference type="ARBA" id="ARBA00012947"/>
    </source>
</evidence>
<evidence type="ECO:0000256" key="4">
    <source>
        <dbReference type="ARBA" id="ARBA00011233"/>
    </source>
</evidence>
<dbReference type="Gene3D" id="3.50.30.40">
    <property type="entry name" value="Ribonuclease E inhibitor RraA/RraA-like"/>
    <property type="match status" value="1"/>
</dbReference>
<evidence type="ECO:0000256" key="10">
    <source>
        <dbReference type="ARBA" id="ARBA00030169"/>
    </source>
</evidence>
<feature type="binding site" evidence="13">
    <location>
        <position position="122"/>
    </location>
    <ligand>
        <name>Mg(2+)</name>
        <dbReference type="ChEBI" id="CHEBI:18420"/>
    </ligand>
</feature>
<comment type="subunit">
    <text evidence="4">Homotrimer.</text>
</comment>
<proteinExistence type="inferred from homology"/>
<dbReference type="InterPro" id="IPR036704">
    <property type="entry name" value="RraA/RraA-like_sf"/>
</dbReference>
<reference evidence="14" key="1">
    <citation type="submission" date="2020-10" db="EMBL/GenBank/DDBJ databases">
        <title>Ca. Dormibacterota MAGs.</title>
        <authorList>
            <person name="Montgomery K."/>
        </authorList>
    </citation>
    <scope>NUCLEOTIDE SEQUENCE [LARGE SCALE GENOMIC DNA]</scope>
    <source>
        <strain evidence="14">SC8812_S17_10</strain>
    </source>
</reference>
<dbReference type="AlphaFoldDB" id="A0A934KB29"/>
<evidence type="ECO:0000256" key="7">
    <source>
        <dbReference type="ARBA" id="ARBA00016549"/>
    </source>
</evidence>
<dbReference type="EC" id="4.1.3.17" evidence="5"/>
<evidence type="ECO:0000256" key="2">
    <source>
        <dbReference type="ARBA" id="ARBA00001968"/>
    </source>
</evidence>
<dbReference type="GO" id="GO:0046872">
    <property type="term" value="F:metal ion binding"/>
    <property type="evidence" value="ECO:0007669"/>
    <property type="project" value="UniProtKB-KW"/>
</dbReference>
<keyword evidence="13" id="KW-0479">Metal-binding</keyword>
<dbReference type="Pfam" id="PF03737">
    <property type="entry name" value="RraA-like"/>
    <property type="match status" value="1"/>
</dbReference>
<evidence type="ECO:0000256" key="8">
    <source>
        <dbReference type="ARBA" id="ARBA00025046"/>
    </source>
</evidence>
<evidence type="ECO:0000313" key="14">
    <source>
        <dbReference type="EMBL" id="MBJ7598920.1"/>
    </source>
</evidence>
<sequence length="221" mass="24211">MPDEVLEALRRYDTPTIANAIEEFDIRPRDEGFANIDVRCMFPELGVMVGYAATAAIRARGVGQGDQAALWFHVRAGPEPRVVVVQDLDDPPAHGSLWGEVNASVFQSLGCVGAVTDGSVRDLNEVRGMGFHFFARAAGVSHAYVRVESVGEPVRVGGLTVTPGDLIHADQHGVLLVPHEIAAELPAAAERVIEREQTFIRWVRSPDFDPDRLAEMRRARH</sequence>
<comment type="similarity">
    <text evidence="3">Belongs to the class II aldolase/RraA-like family.</text>
</comment>
<dbReference type="PANTHER" id="PTHR33254">
    <property type="entry name" value="4-HYDROXY-4-METHYL-2-OXOGLUTARATE ALDOLASE 3-RELATED"/>
    <property type="match status" value="1"/>
</dbReference>
<dbReference type="GO" id="GO:0047443">
    <property type="term" value="F:4-hydroxy-4-methyl-2-oxoglutarate aldolase activity"/>
    <property type="evidence" value="ECO:0007669"/>
    <property type="project" value="UniProtKB-EC"/>
</dbReference>
<comment type="catalytic activity">
    <reaction evidence="1">
        <text>4-hydroxy-4-methyl-2-oxoglutarate = 2 pyruvate</text>
        <dbReference type="Rhea" id="RHEA:22748"/>
        <dbReference type="ChEBI" id="CHEBI:15361"/>
        <dbReference type="ChEBI" id="CHEBI:58276"/>
        <dbReference type="EC" id="4.1.3.17"/>
    </reaction>
</comment>
<comment type="caution">
    <text evidence="14">The sequence shown here is derived from an EMBL/GenBank/DDBJ whole genome shotgun (WGS) entry which is preliminary data.</text>
</comment>
<evidence type="ECO:0000256" key="13">
    <source>
        <dbReference type="PIRSR" id="PIRSR605493-1"/>
    </source>
</evidence>
<comment type="function">
    <text evidence="8">Catalyzes the aldol cleavage of 4-hydroxy-4-methyl-2-oxoglutarate (HMG) into 2 molecules of pyruvate. Also contains a secondary oxaloacetate (OAA) decarboxylase activity due to the common pyruvate enolate transition state formed following C-C bond cleavage in the retro-aldol and decarboxylation reactions.</text>
</comment>
<dbReference type="InterPro" id="IPR005493">
    <property type="entry name" value="RraA/RraA-like"/>
</dbReference>
<dbReference type="Proteomes" id="UP000612893">
    <property type="component" value="Unassembled WGS sequence"/>
</dbReference>
<evidence type="ECO:0000256" key="1">
    <source>
        <dbReference type="ARBA" id="ARBA00001342"/>
    </source>
</evidence>
<name>A0A934KB29_9BACT</name>
<evidence type="ECO:0000256" key="9">
    <source>
        <dbReference type="ARBA" id="ARBA00029596"/>
    </source>
</evidence>
<comment type="cofactor">
    <cofactor evidence="13">
        <name>Mg(2+)</name>
        <dbReference type="ChEBI" id="CHEBI:18420"/>
    </cofactor>
</comment>
<keyword evidence="15" id="KW-1185">Reference proteome</keyword>
<comment type="catalytic activity">
    <reaction evidence="12">
        <text>oxaloacetate + H(+) = pyruvate + CO2</text>
        <dbReference type="Rhea" id="RHEA:15641"/>
        <dbReference type="ChEBI" id="CHEBI:15361"/>
        <dbReference type="ChEBI" id="CHEBI:15378"/>
        <dbReference type="ChEBI" id="CHEBI:16452"/>
        <dbReference type="ChEBI" id="CHEBI:16526"/>
        <dbReference type="EC" id="4.1.1.112"/>
    </reaction>
</comment>
<dbReference type="GO" id="GO:0008948">
    <property type="term" value="F:oxaloacetate decarboxylase activity"/>
    <property type="evidence" value="ECO:0007669"/>
    <property type="project" value="UniProtKB-EC"/>
</dbReference>
<evidence type="ECO:0000256" key="3">
    <source>
        <dbReference type="ARBA" id="ARBA00008621"/>
    </source>
</evidence>
<dbReference type="PANTHER" id="PTHR33254:SF4">
    <property type="entry name" value="4-HYDROXY-4-METHYL-2-OXOGLUTARATE ALDOLASE 3-RELATED"/>
    <property type="match status" value="1"/>
</dbReference>
<evidence type="ECO:0000313" key="15">
    <source>
        <dbReference type="Proteomes" id="UP000612893"/>
    </source>
</evidence>
<gene>
    <name evidence="14" type="ORF">JF922_12665</name>
</gene>
<dbReference type="EC" id="4.1.1.112" evidence="6"/>
<dbReference type="RefSeq" id="WP_338202158.1">
    <property type="nucleotide sequence ID" value="NZ_JAEKNR010000136.1"/>
</dbReference>
<comment type="cofactor">
    <cofactor evidence="2">
        <name>a divalent metal cation</name>
        <dbReference type="ChEBI" id="CHEBI:60240"/>
    </cofactor>
</comment>
<dbReference type="EMBL" id="JAEKNR010000136">
    <property type="protein sequence ID" value="MBJ7598920.1"/>
    <property type="molecule type" value="Genomic_DNA"/>
</dbReference>
<dbReference type="SUPFAM" id="SSF89562">
    <property type="entry name" value="RraA-like"/>
    <property type="match status" value="1"/>
</dbReference>
<feature type="binding site" evidence="13">
    <location>
        <position position="121"/>
    </location>
    <ligand>
        <name>substrate</name>
    </ligand>
</feature>